<accession>A0ABS0WV86</accession>
<gene>
    <name evidence="1" type="ORF">JBL43_16620</name>
</gene>
<comment type="caution">
    <text evidence="1">The sequence shown here is derived from an EMBL/GenBank/DDBJ whole genome shotgun (WGS) entry which is preliminary data.</text>
</comment>
<keyword evidence="2" id="KW-1185">Reference proteome</keyword>
<dbReference type="RefSeq" id="WP_198842527.1">
    <property type="nucleotide sequence ID" value="NZ_JAEHFJ010000009.1"/>
</dbReference>
<evidence type="ECO:0000313" key="2">
    <source>
        <dbReference type="Proteomes" id="UP000623301"/>
    </source>
</evidence>
<name>A0ABS0WV86_9FLAO</name>
<dbReference type="PROSITE" id="PS51257">
    <property type="entry name" value="PROKAR_LIPOPROTEIN"/>
    <property type="match status" value="1"/>
</dbReference>
<dbReference type="Proteomes" id="UP000623301">
    <property type="component" value="Unassembled WGS sequence"/>
</dbReference>
<organism evidence="1 2">
    <name type="scientific">Aureibaculum flavum</name>
    <dbReference type="NCBI Taxonomy" id="2795986"/>
    <lineage>
        <taxon>Bacteria</taxon>
        <taxon>Pseudomonadati</taxon>
        <taxon>Bacteroidota</taxon>
        <taxon>Flavobacteriia</taxon>
        <taxon>Flavobacteriales</taxon>
        <taxon>Flavobacteriaceae</taxon>
        <taxon>Aureibaculum</taxon>
    </lineage>
</organism>
<dbReference type="EMBL" id="JAEHFJ010000009">
    <property type="protein sequence ID" value="MBJ2175880.1"/>
    <property type="molecule type" value="Genomic_DNA"/>
</dbReference>
<protein>
    <submittedName>
        <fullName evidence="1">Uncharacterized protein</fullName>
    </submittedName>
</protein>
<reference evidence="1 2" key="1">
    <citation type="submission" date="2020-12" db="EMBL/GenBank/DDBJ databases">
        <title>Aureibaculum luteum sp. nov. and Aureibaculum flavum sp. nov., novel members of the family Flavobacteriaceae isolated from Antarctic intertidal sediments.</title>
        <authorList>
            <person name="He X."/>
            <person name="Zhang X."/>
        </authorList>
    </citation>
    <scope>NUCLEOTIDE SEQUENCE [LARGE SCALE GENOMIC DNA]</scope>
    <source>
        <strain evidence="1 2">A20</strain>
    </source>
</reference>
<evidence type="ECO:0000313" key="1">
    <source>
        <dbReference type="EMBL" id="MBJ2175880.1"/>
    </source>
</evidence>
<proteinExistence type="predicted"/>
<sequence>MKKILLILSVIGIMISCSDDNDSNEMEIDGTFTHRISDCDNSTNLEINCVEHIWFNDNSSANIMYGGIDYGIKFNYKINGDVIEFITENEPFSFRIESESVLIRIEDNEVWTKTE</sequence>